<evidence type="ECO:0000313" key="6">
    <source>
        <dbReference type="Proteomes" id="UP000218113"/>
    </source>
</evidence>
<keyword evidence="1 2" id="KW-0238">DNA-binding</keyword>
<comment type="caution">
    <text evidence="2">Lacks conserved residue(s) required for the propagation of feature annotation.</text>
</comment>
<dbReference type="GO" id="GO:0003697">
    <property type="term" value="F:single-stranded DNA binding"/>
    <property type="evidence" value="ECO:0007669"/>
    <property type="project" value="UniProtKB-UniRule"/>
</dbReference>
<dbReference type="PANTHER" id="PTHR10302:SF27">
    <property type="entry name" value="SINGLE-STRANDED DNA-BINDING PROTEIN"/>
    <property type="match status" value="1"/>
</dbReference>
<keyword evidence="2" id="KW-0235">DNA replication</keyword>
<sequence>MGNLNKVLLIGRLGKDPEKRVTQQGASVVTLTMATSEKFKDRTGNMQEKTEWHKIVFWNKQAEVLEQYCRKGSELYIEGSLQTREWQDKDGNKRWSTEIAGRNFQFLGAAGQGQGQGQGYQANQGGAQQGGYQQPQGGLQDQGGFQQPQGGFQQPQSGFQQPQGGFQQPQGGSQPTGNTPPPQDDFIEDDIPF</sequence>
<evidence type="ECO:0000256" key="1">
    <source>
        <dbReference type="ARBA" id="ARBA00023125"/>
    </source>
</evidence>
<keyword evidence="2" id="KW-0234">DNA repair</keyword>
<dbReference type="Pfam" id="PF00436">
    <property type="entry name" value="SSB"/>
    <property type="match status" value="1"/>
</dbReference>
<accession>A0A2A4T4F8</accession>
<feature type="short sequence motif" description="Important for interaction with partner proteins" evidence="2">
    <location>
        <begin position="188"/>
        <end position="193"/>
    </location>
</feature>
<dbReference type="EMBL" id="NVSR01000037">
    <property type="protein sequence ID" value="PCI28274.1"/>
    <property type="molecule type" value="Genomic_DNA"/>
</dbReference>
<comment type="subunit">
    <text evidence="2">Homotetramer.</text>
</comment>
<dbReference type="PANTHER" id="PTHR10302">
    <property type="entry name" value="SINGLE-STRANDED DNA-BINDING PROTEIN"/>
    <property type="match status" value="1"/>
</dbReference>
<evidence type="ECO:0000313" key="5">
    <source>
        <dbReference type="EMBL" id="PCI28274.1"/>
    </source>
</evidence>
<dbReference type="GO" id="GO:0009295">
    <property type="term" value="C:nucleoid"/>
    <property type="evidence" value="ECO:0007669"/>
    <property type="project" value="TreeGrafter"/>
</dbReference>
<comment type="function">
    <text evidence="2">Plays an important role in DNA replication, recombination and repair. Binds to ssDNA and to an array of partner proteins to recruit them to their sites of action during DNA metabolism.</text>
</comment>
<feature type="compositionally biased region" description="Low complexity" evidence="4">
    <location>
        <begin position="119"/>
        <end position="177"/>
    </location>
</feature>
<keyword evidence="2" id="KW-0233">DNA recombination</keyword>
<gene>
    <name evidence="5" type="ORF">COB67_06760</name>
</gene>
<dbReference type="InterPro" id="IPR011344">
    <property type="entry name" value="ssDNA-bd"/>
</dbReference>
<dbReference type="SUPFAM" id="SSF50249">
    <property type="entry name" value="Nucleic acid-binding proteins"/>
    <property type="match status" value="1"/>
</dbReference>
<dbReference type="GO" id="GO:0006310">
    <property type="term" value="P:DNA recombination"/>
    <property type="evidence" value="ECO:0007669"/>
    <property type="project" value="UniProtKB-UniRule"/>
</dbReference>
<organism evidence="5 6">
    <name type="scientific">SAR324 cluster bacterium</name>
    <dbReference type="NCBI Taxonomy" id="2024889"/>
    <lineage>
        <taxon>Bacteria</taxon>
        <taxon>Deltaproteobacteria</taxon>
        <taxon>SAR324 cluster</taxon>
    </lineage>
</organism>
<proteinExistence type="inferred from homology"/>
<dbReference type="Proteomes" id="UP000218113">
    <property type="component" value="Unassembled WGS sequence"/>
</dbReference>
<dbReference type="InterPro" id="IPR012340">
    <property type="entry name" value="NA-bd_OB-fold"/>
</dbReference>
<protein>
    <recommendedName>
        <fullName evidence="2 3">Single-stranded DNA-binding protein</fullName>
        <shortName evidence="2">SSB</shortName>
    </recommendedName>
</protein>
<dbReference type="GO" id="GO:0006260">
    <property type="term" value="P:DNA replication"/>
    <property type="evidence" value="ECO:0007669"/>
    <property type="project" value="UniProtKB-UniRule"/>
</dbReference>
<dbReference type="AlphaFoldDB" id="A0A2A4T4F8"/>
<evidence type="ECO:0000256" key="4">
    <source>
        <dbReference type="SAM" id="MobiDB-lite"/>
    </source>
</evidence>
<reference evidence="6" key="1">
    <citation type="submission" date="2017-08" db="EMBL/GenBank/DDBJ databases">
        <title>A dynamic microbial community with high functional redundancy inhabits the cold, oxic subseafloor aquifer.</title>
        <authorList>
            <person name="Tully B.J."/>
            <person name="Wheat C.G."/>
            <person name="Glazer B.T."/>
            <person name="Huber J.A."/>
        </authorList>
    </citation>
    <scope>NUCLEOTIDE SEQUENCE [LARGE SCALE GENOMIC DNA]</scope>
</reference>
<keyword evidence="2" id="KW-0227">DNA damage</keyword>
<dbReference type="Gene3D" id="2.40.50.140">
    <property type="entry name" value="Nucleic acid-binding proteins"/>
    <property type="match status" value="1"/>
</dbReference>
<evidence type="ECO:0000256" key="2">
    <source>
        <dbReference type="HAMAP-Rule" id="MF_00984"/>
    </source>
</evidence>
<name>A0A2A4T4F8_9DELT</name>
<dbReference type="PROSITE" id="PS50935">
    <property type="entry name" value="SSB"/>
    <property type="match status" value="1"/>
</dbReference>
<dbReference type="CDD" id="cd04496">
    <property type="entry name" value="SSB_OBF"/>
    <property type="match status" value="1"/>
</dbReference>
<evidence type="ECO:0000256" key="3">
    <source>
        <dbReference type="RuleBase" id="RU000524"/>
    </source>
</evidence>
<feature type="region of interest" description="Disordered" evidence="4">
    <location>
        <begin position="110"/>
        <end position="193"/>
    </location>
</feature>
<dbReference type="HAMAP" id="MF_00984">
    <property type="entry name" value="SSB"/>
    <property type="match status" value="1"/>
</dbReference>
<dbReference type="GO" id="GO:0006281">
    <property type="term" value="P:DNA repair"/>
    <property type="evidence" value="ECO:0007669"/>
    <property type="project" value="UniProtKB-UniRule"/>
</dbReference>
<dbReference type="InterPro" id="IPR000424">
    <property type="entry name" value="Primosome_PriB/ssb"/>
</dbReference>
<dbReference type="NCBIfam" id="TIGR00621">
    <property type="entry name" value="ssb"/>
    <property type="match status" value="1"/>
</dbReference>
<comment type="caution">
    <text evidence="5">The sequence shown here is derived from an EMBL/GenBank/DDBJ whole genome shotgun (WGS) entry which is preliminary data.</text>
</comment>